<dbReference type="Pfam" id="PF00083">
    <property type="entry name" value="Sugar_tr"/>
    <property type="match status" value="1"/>
</dbReference>
<dbReference type="GO" id="GO:0016020">
    <property type="term" value="C:membrane"/>
    <property type="evidence" value="ECO:0007669"/>
    <property type="project" value="UniProtKB-SubCell"/>
</dbReference>
<evidence type="ECO:0000313" key="11">
    <source>
        <dbReference type="EMBL" id="PPJ60588.1"/>
    </source>
</evidence>
<proteinExistence type="inferred from homology"/>
<sequence length="517" mass="57509">MTLWQGLKLYRKAVAWSAAISMCLVMEGFDLVLISGLYGQPAFARRFGDLQRDGSYQLSAPWQAGLNNSALCGEILGLMLVGLIAERIGYRKTLMLALVLLAGFIFILFFAQSLPMLAAGEVLCGIVWGAFQTLTTSYAAEVCPIVLRAYLTTYVNLCWVMGQFIASGVLKAMADKGGSLAYRLPFALQWVWPAPLILIMALAPESPWWLVRKNRQAEAERSLLRLTTRSDPNFDVNQTVSMMACTTAIEREKEAASSYSACFRGTNLRRTEICCMVWAIQILCGGYMMGFSTYFYEQAGLDPSNAFSMTLIQTAMGFVGTILSWFLINWFGRRTLYVWGQVGMIVCLMLGALLGLASKNHPGLNWGVGSTLMIYTLVYDASIGPVCYSLVAELSSTLLRNKTIVLARNVYNVSGIVANVLITRQLNPSAWNWGTSTGFFWSGSCLLCLIWTYFRLPEPKGRSFAELDILFENNVTARKFATTTVDAFDTSTWRGSYHKADEPKQSTVHFERQVKCM</sequence>
<feature type="transmembrane region" description="Helical" evidence="9">
    <location>
        <begin position="335"/>
        <end position="357"/>
    </location>
</feature>
<dbReference type="InterPro" id="IPR003663">
    <property type="entry name" value="Sugar/inositol_transpt"/>
</dbReference>
<dbReference type="InterPro" id="IPR050360">
    <property type="entry name" value="MFS_Sugar_Transporters"/>
</dbReference>
<feature type="transmembrane region" description="Helical" evidence="9">
    <location>
        <begin position="13"/>
        <end position="38"/>
    </location>
</feature>
<gene>
    <name evidence="11" type="ORF">CBER1_11754</name>
</gene>
<evidence type="ECO:0000256" key="8">
    <source>
        <dbReference type="RuleBase" id="RU003346"/>
    </source>
</evidence>
<feature type="transmembrane region" description="Helical" evidence="9">
    <location>
        <begin position="93"/>
        <end position="111"/>
    </location>
</feature>
<feature type="domain" description="Major facilitator superfamily (MFS) profile" evidence="10">
    <location>
        <begin position="16"/>
        <end position="460"/>
    </location>
</feature>
<dbReference type="PANTHER" id="PTHR48022:SF5">
    <property type="entry name" value="ALPHA-GLUCOSIDES PERMEASE MPH2-RELATED"/>
    <property type="match status" value="1"/>
</dbReference>
<feature type="transmembrane region" description="Helical" evidence="9">
    <location>
        <begin position="372"/>
        <end position="391"/>
    </location>
</feature>
<dbReference type="Proteomes" id="UP000237631">
    <property type="component" value="Unassembled WGS sequence"/>
</dbReference>
<dbReference type="AlphaFoldDB" id="A0A2S6CLH9"/>
<keyword evidence="7 9" id="KW-0472">Membrane</keyword>
<feature type="transmembrane region" description="Helical" evidence="9">
    <location>
        <begin position="307"/>
        <end position="328"/>
    </location>
</feature>
<accession>A0A2S6CLH9</accession>
<keyword evidence="6 9" id="KW-1133">Transmembrane helix</keyword>
<protein>
    <recommendedName>
        <fullName evidence="10">Major facilitator superfamily (MFS) profile domain-containing protein</fullName>
    </recommendedName>
</protein>
<dbReference type="InterPro" id="IPR005828">
    <property type="entry name" value="MFS_sugar_transport-like"/>
</dbReference>
<feature type="transmembrane region" description="Helical" evidence="9">
    <location>
        <begin position="190"/>
        <end position="211"/>
    </location>
</feature>
<evidence type="ECO:0000259" key="10">
    <source>
        <dbReference type="PROSITE" id="PS50850"/>
    </source>
</evidence>
<reference evidence="12" key="1">
    <citation type="journal article" date="2017" name="bioRxiv">
        <title>Conservation of a gene cluster reveals novel cercosporin biosynthetic mechanisms and extends production to the genus Colletotrichum.</title>
        <authorList>
            <person name="de Jonge R."/>
            <person name="Ebert M.K."/>
            <person name="Huitt-Roehl C.R."/>
            <person name="Pal P."/>
            <person name="Suttle J.C."/>
            <person name="Spanner R.E."/>
            <person name="Neubauer J.D."/>
            <person name="Jurick W.M.II."/>
            <person name="Stott K.A."/>
            <person name="Secor G.A."/>
            <person name="Thomma B.P.H.J."/>
            <person name="Van de Peer Y."/>
            <person name="Townsend C.A."/>
            <person name="Bolton M.D."/>
        </authorList>
    </citation>
    <scope>NUCLEOTIDE SEQUENCE [LARGE SCALE GENOMIC DNA]</scope>
    <source>
        <strain evidence="12">CBS538.71</strain>
    </source>
</reference>
<comment type="caution">
    <text evidence="11">The sequence shown here is derived from an EMBL/GenBank/DDBJ whole genome shotgun (WGS) entry which is preliminary data.</text>
</comment>
<evidence type="ECO:0000256" key="3">
    <source>
        <dbReference type="ARBA" id="ARBA00022448"/>
    </source>
</evidence>
<dbReference type="EMBL" id="PNEN01000242">
    <property type="protein sequence ID" value="PPJ60588.1"/>
    <property type="molecule type" value="Genomic_DNA"/>
</dbReference>
<feature type="transmembrane region" description="Helical" evidence="9">
    <location>
        <begin position="434"/>
        <end position="454"/>
    </location>
</feature>
<keyword evidence="12" id="KW-1185">Reference proteome</keyword>
<name>A0A2S6CLH9_9PEZI</name>
<feature type="transmembrane region" description="Helical" evidence="9">
    <location>
        <begin position="403"/>
        <end position="422"/>
    </location>
</feature>
<keyword evidence="3 8" id="KW-0813">Transport</keyword>
<evidence type="ECO:0000256" key="5">
    <source>
        <dbReference type="ARBA" id="ARBA00022692"/>
    </source>
</evidence>
<evidence type="ECO:0000313" key="12">
    <source>
        <dbReference type="Proteomes" id="UP000237631"/>
    </source>
</evidence>
<evidence type="ECO:0000256" key="1">
    <source>
        <dbReference type="ARBA" id="ARBA00004141"/>
    </source>
</evidence>
<keyword evidence="4" id="KW-0762">Sugar transport</keyword>
<evidence type="ECO:0000256" key="4">
    <source>
        <dbReference type="ARBA" id="ARBA00022597"/>
    </source>
</evidence>
<evidence type="ECO:0000256" key="2">
    <source>
        <dbReference type="ARBA" id="ARBA00010992"/>
    </source>
</evidence>
<dbReference type="InterPro" id="IPR020846">
    <property type="entry name" value="MFS_dom"/>
</dbReference>
<evidence type="ECO:0000256" key="7">
    <source>
        <dbReference type="ARBA" id="ARBA00023136"/>
    </source>
</evidence>
<dbReference type="PANTHER" id="PTHR48022">
    <property type="entry name" value="PLASTIDIC GLUCOSE TRANSPORTER 4"/>
    <property type="match status" value="1"/>
</dbReference>
<dbReference type="PROSITE" id="PS50850">
    <property type="entry name" value="MFS"/>
    <property type="match status" value="1"/>
</dbReference>
<comment type="subcellular location">
    <subcellularLocation>
        <location evidence="1">Membrane</location>
        <topology evidence="1">Multi-pass membrane protein</topology>
    </subcellularLocation>
</comment>
<evidence type="ECO:0000256" key="9">
    <source>
        <dbReference type="SAM" id="Phobius"/>
    </source>
</evidence>
<feature type="transmembrane region" description="Helical" evidence="9">
    <location>
        <begin position="273"/>
        <end position="295"/>
    </location>
</feature>
<evidence type="ECO:0000256" key="6">
    <source>
        <dbReference type="ARBA" id="ARBA00022989"/>
    </source>
</evidence>
<dbReference type="OrthoDB" id="6612291at2759"/>
<dbReference type="Gene3D" id="1.20.1250.20">
    <property type="entry name" value="MFS general substrate transporter like domains"/>
    <property type="match status" value="1"/>
</dbReference>
<comment type="similarity">
    <text evidence="2 8">Belongs to the major facilitator superfamily. Sugar transporter (TC 2.A.1.1) family.</text>
</comment>
<feature type="transmembrane region" description="Helical" evidence="9">
    <location>
        <begin position="117"/>
        <end position="139"/>
    </location>
</feature>
<dbReference type="GO" id="GO:0005351">
    <property type="term" value="F:carbohydrate:proton symporter activity"/>
    <property type="evidence" value="ECO:0007669"/>
    <property type="project" value="TreeGrafter"/>
</dbReference>
<feature type="transmembrane region" description="Helical" evidence="9">
    <location>
        <begin position="151"/>
        <end position="170"/>
    </location>
</feature>
<organism evidence="11 12">
    <name type="scientific">Cercospora berteroae</name>
    <dbReference type="NCBI Taxonomy" id="357750"/>
    <lineage>
        <taxon>Eukaryota</taxon>
        <taxon>Fungi</taxon>
        <taxon>Dikarya</taxon>
        <taxon>Ascomycota</taxon>
        <taxon>Pezizomycotina</taxon>
        <taxon>Dothideomycetes</taxon>
        <taxon>Dothideomycetidae</taxon>
        <taxon>Mycosphaerellales</taxon>
        <taxon>Mycosphaerellaceae</taxon>
        <taxon>Cercospora</taxon>
    </lineage>
</organism>
<dbReference type="NCBIfam" id="TIGR00879">
    <property type="entry name" value="SP"/>
    <property type="match status" value="1"/>
</dbReference>
<dbReference type="FunFam" id="1.20.1250.20:FF:000254">
    <property type="entry name" value="MAL31p Maltose permease"/>
    <property type="match status" value="1"/>
</dbReference>
<dbReference type="STRING" id="357750.A0A2S6CLH9"/>
<keyword evidence="5 9" id="KW-0812">Transmembrane</keyword>
<dbReference type="InterPro" id="IPR036259">
    <property type="entry name" value="MFS_trans_sf"/>
</dbReference>
<dbReference type="SUPFAM" id="SSF103473">
    <property type="entry name" value="MFS general substrate transporter"/>
    <property type="match status" value="1"/>
</dbReference>